<reference evidence="1" key="1">
    <citation type="submission" date="2021-03" db="EMBL/GenBank/DDBJ databases">
        <authorList>
            <consortium name="DOE Joint Genome Institute"/>
            <person name="Ahrendt S."/>
            <person name="Looney B.P."/>
            <person name="Miyauchi S."/>
            <person name="Morin E."/>
            <person name="Drula E."/>
            <person name="Courty P.E."/>
            <person name="Chicoki N."/>
            <person name="Fauchery L."/>
            <person name="Kohler A."/>
            <person name="Kuo A."/>
            <person name="Labutti K."/>
            <person name="Pangilinan J."/>
            <person name="Lipzen A."/>
            <person name="Riley R."/>
            <person name="Andreopoulos W."/>
            <person name="He G."/>
            <person name="Johnson J."/>
            <person name="Barry K.W."/>
            <person name="Grigoriev I.V."/>
            <person name="Nagy L."/>
            <person name="Hibbett D."/>
            <person name="Henrissat B."/>
            <person name="Matheny P.B."/>
            <person name="Labbe J."/>
            <person name="Martin F."/>
        </authorList>
    </citation>
    <scope>NUCLEOTIDE SEQUENCE</scope>
    <source>
        <strain evidence="1">HHB10654</strain>
    </source>
</reference>
<keyword evidence="2" id="KW-1185">Reference proteome</keyword>
<reference evidence="1" key="2">
    <citation type="journal article" date="2022" name="New Phytol.">
        <title>Evolutionary transition to the ectomycorrhizal habit in the genomes of a hyperdiverse lineage of mushroom-forming fungi.</title>
        <authorList>
            <person name="Looney B."/>
            <person name="Miyauchi S."/>
            <person name="Morin E."/>
            <person name="Drula E."/>
            <person name="Courty P.E."/>
            <person name="Kohler A."/>
            <person name="Kuo A."/>
            <person name="LaButti K."/>
            <person name="Pangilinan J."/>
            <person name="Lipzen A."/>
            <person name="Riley R."/>
            <person name="Andreopoulos W."/>
            <person name="He G."/>
            <person name="Johnson J."/>
            <person name="Nolan M."/>
            <person name="Tritt A."/>
            <person name="Barry K.W."/>
            <person name="Grigoriev I.V."/>
            <person name="Nagy L.G."/>
            <person name="Hibbett D."/>
            <person name="Henrissat B."/>
            <person name="Matheny P.B."/>
            <person name="Labbe J."/>
            <person name="Martin F.M."/>
        </authorList>
    </citation>
    <scope>NUCLEOTIDE SEQUENCE</scope>
    <source>
        <strain evidence="1">HHB10654</strain>
    </source>
</reference>
<accession>A0ACB8SVA2</accession>
<comment type="caution">
    <text evidence="1">The sequence shown here is derived from an EMBL/GenBank/DDBJ whole genome shotgun (WGS) entry which is preliminary data.</text>
</comment>
<dbReference type="EMBL" id="MU277219">
    <property type="protein sequence ID" value="KAI0060433.1"/>
    <property type="molecule type" value="Genomic_DNA"/>
</dbReference>
<protein>
    <submittedName>
        <fullName evidence="1">Uncharacterized protein</fullName>
    </submittedName>
</protein>
<evidence type="ECO:0000313" key="1">
    <source>
        <dbReference type="EMBL" id="KAI0060433.1"/>
    </source>
</evidence>
<name>A0ACB8SVA2_9AGAM</name>
<organism evidence="1 2">
    <name type="scientific">Artomyces pyxidatus</name>
    <dbReference type="NCBI Taxonomy" id="48021"/>
    <lineage>
        <taxon>Eukaryota</taxon>
        <taxon>Fungi</taxon>
        <taxon>Dikarya</taxon>
        <taxon>Basidiomycota</taxon>
        <taxon>Agaricomycotina</taxon>
        <taxon>Agaricomycetes</taxon>
        <taxon>Russulales</taxon>
        <taxon>Auriscalpiaceae</taxon>
        <taxon>Artomyces</taxon>
    </lineage>
</organism>
<evidence type="ECO:0000313" key="2">
    <source>
        <dbReference type="Proteomes" id="UP000814140"/>
    </source>
</evidence>
<sequence>MESSQAAITRTCSPHRSTDFSLSTSSWLAARSIIRTALLLDTQKRYKAAIEGERDRIWLVSTPLRTRYLLSPALADPSSCFNCWHRIVRRGGRNTHSRTYGTDRAVSSHSTMVESVCVSLSMASAPRALQIDLLLCYYDGLMMLRKLRSSAGFRALWFSVTIKPYADQV</sequence>
<gene>
    <name evidence="1" type="ORF">BV25DRAFT_961627</name>
</gene>
<dbReference type="Proteomes" id="UP000814140">
    <property type="component" value="Unassembled WGS sequence"/>
</dbReference>
<proteinExistence type="predicted"/>